<dbReference type="Proteomes" id="UP000051086">
    <property type="component" value="Unassembled WGS sequence"/>
</dbReference>
<sequence>MRKLYIFGNGLGRAFDNDFYSLKRALEEAWSEEGPLNDDERALIANCLSDGAVGPEMAAPTEEAQLRDLQRVVDACDLIAHFQERANCDEAWLTGNGEDFPNAVRRYFHHAASQFHSAEHKLPPEFAQKFRAFVERDRPHIATLNYDDLLYGSFVETPIAQQHLLRDGFLRGKFDFEFHKRLMIEGEGWFLHLHGSPLFIRRGGKDRKITRAELPSHLGYERTHLVLTDAKSKPGAINSSAILRRYWAELAEILKQPVAVTLFGYGGADLHLNRLISEAHEGATIRVVSRTPDDENSAKAHWECLFRSRDLEFLFLDNILDLQDW</sequence>
<dbReference type="RefSeq" id="WP_058260785.1">
    <property type="nucleotide sequence ID" value="NZ_CYSB01000029.1"/>
</dbReference>
<evidence type="ECO:0000313" key="4">
    <source>
        <dbReference type="Proteomes" id="UP000051887"/>
    </source>
</evidence>
<proteinExistence type="predicted"/>
<evidence type="ECO:0008006" key="5">
    <source>
        <dbReference type="Google" id="ProtNLM"/>
    </source>
</evidence>
<dbReference type="Proteomes" id="UP000051887">
    <property type="component" value="Unassembled WGS sequence"/>
</dbReference>
<reference evidence="1 3" key="2">
    <citation type="submission" date="2015-09" db="EMBL/GenBank/DDBJ databases">
        <authorList>
            <person name="Rodrigo-Torres L."/>
            <person name="Arahal D.R."/>
        </authorList>
    </citation>
    <scope>NUCLEOTIDE SEQUENCE [LARGE SCALE GENOMIC DNA]</scope>
    <source>
        <strain evidence="1 3">CECT 5118</strain>
    </source>
</reference>
<dbReference type="AlphaFoldDB" id="A0A0P1FHM6"/>
<gene>
    <name evidence="1" type="ORF">TL5118_02178</name>
    <name evidence="2" type="ORF">TL5120_03693</name>
</gene>
<name>A0A0P1FHM6_9RHOB</name>
<accession>A0A0P1FHM6</accession>
<organism evidence="2 4">
    <name type="scientific">Thalassovita autumnalis</name>
    <dbReference type="NCBI Taxonomy" id="2072972"/>
    <lineage>
        <taxon>Bacteria</taxon>
        <taxon>Pseudomonadati</taxon>
        <taxon>Pseudomonadota</taxon>
        <taxon>Alphaproteobacteria</taxon>
        <taxon>Rhodobacterales</taxon>
        <taxon>Roseobacteraceae</taxon>
        <taxon>Thalassovita</taxon>
    </lineage>
</organism>
<evidence type="ECO:0000313" key="3">
    <source>
        <dbReference type="Proteomes" id="UP000051086"/>
    </source>
</evidence>
<dbReference type="EMBL" id="CYSC01000043">
    <property type="protein sequence ID" value="CUH73876.1"/>
    <property type="molecule type" value="Genomic_DNA"/>
</dbReference>
<dbReference type="OrthoDB" id="7862799at2"/>
<evidence type="ECO:0000313" key="2">
    <source>
        <dbReference type="EMBL" id="CUH73876.1"/>
    </source>
</evidence>
<evidence type="ECO:0000313" key="1">
    <source>
        <dbReference type="EMBL" id="CUH67406.1"/>
    </source>
</evidence>
<protein>
    <recommendedName>
        <fullName evidence="5">SIR2-like domain-containing protein</fullName>
    </recommendedName>
</protein>
<dbReference type="EMBL" id="CYSB01000029">
    <property type="protein sequence ID" value="CUH67406.1"/>
    <property type="molecule type" value="Genomic_DNA"/>
</dbReference>
<reference evidence="2 4" key="1">
    <citation type="submission" date="2015-09" db="EMBL/GenBank/DDBJ databases">
        <authorList>
            <consortium name="Swine Surveillance"/>
        </authorList>
    </citation>
    <scope>NUCLEOTIDE SEQUENCE [LARGE SCALE GENOMIC DNA]</scope>
    <source>
        <strain evidence="2 4">5120</strain>
    </source>
</reference>
<keyword evidence="3" id="KW-1185">Reference proteome</keyword>